<evidence type="ECO:0008006" key="3">
    <source>
        <dbReference type="Google" id="ProtNLM"/>
    </source>
</evidence>
<organism evidence="1 2">
    <name type="scientific">Methylomarinum roseum</name>
    <dbReference type="NCBI Taxonomy" id="3067653"/>
    <lineage>
        <taxon>Bacteria</taxon>
        <taxon>Pseudomonadati</taxon>
        <taxon>Pseudomonadota</taxon>
        <taxon>Gammaproteobacteria</taxon>
        <taxon>Methylococcales</taxon>
        <taxon>Methylococcaceae</taxon>
        <taxon>Methylomarinum</taxon>
    </lineage>
</organism>
<proteinExistence type="predicted"/>
<evidence type="ECO:0000313" key="2">
    <source>
        <dbReference type="Proteomes" id="UP001225378"/>
    </source>
</evidence>
<sequence length="149" mass="18485">MKKFLIIISLIAFPLAGYGDWGEFHPSRGYHSHHYWKKVDRRLNRQYHRIDSGIINGDLTHREAKKLQREQRKMAKRIARMRDKRWLTKFEKRRIMSYLDKASDNIYRSRNNDRYVHHHKRDRRDAGHRNWKRMSGISRDDSWKFYLRF</sequence>
<dbReference type="RefSeq" id="WP_305909831.1">
    <property type="nucleotide sequence ID" value="NZ_CP157743.1"/>
</dbReference>
<accession>A0AAU7NW02</accession>
<gene>
    <name evidence="1" type="ORF">Q9L42_003385</name>
</gene>
<reference evidence="1 2" key="1">
    <citation type="journal article" date="2024" name="Microbiology">
        <title>Methylomarinum rosea sp. nov., a novel halophilic methanotrophic bacterium from the hypersaline Lake Elton.</title>
        <authorList>
            <person name="Suleimanov R.Z."/>
            <person name="Oshkin I.Y."/>
            <person name="Danilova O.V."/>
            <person name="Suzina N.E."/>
            <person name="Dedysh S.N."/>
        </authorList>
    </citation>
    <scope>NUCLEOTIDE SEQUENCE [LARGE SCALE GENOMIC DNA]</scope>
    <source>
        <strain evidence="1 2">Ch1-1</strain>
    </source>
</reference>
<dbReference type="EMBL" id="CP157743">
    <property type="protein sequence ID" value="XBS21177.1"/>
    <property type="molecule type" value="Genomic_DNA"/>
</dbReference>
<name>A0AAU7NW02_9GAMM</name>
<evidence type="ECO:0000313" key="1">
    <source>
        <dbReference type="EMBL" id="XBS21177.1"/>
    </source>
</evidence>
<keyword evidence="2" id="KW-1185">Reference proteome</keyword>
<dbReference type="KEGG" id="mech:Q9L42_003385"/>
<protein>
    <recommendedName>
        <fullName evidence="3">Zinc resistance-associated protein</fullName>
    </recommendedName>
</protein>
<dbReference type="Proteomes" id="UP001225378">
    <property type="component" value="Chromosome"/>
</dbReference>
<dbReference type="AlphaFoldDB" id="A0AAU7NW02"/>